<keyword evidence="3" id="KW-1185">Reference proteome</keyword>
<dbReference type="Proteomes" id="UP000007305">
    <property type="component" value="Chromosome 7"/>
</dbReference>
<evidence type="ECO:0000313" key="2">
    <source>
        <dbReference type="EnsemblPlants" id="Zm00001eb330560_P001"/>
    </source>
</evidence>
<sequence length="316" mass="35231">MSAAAPPKPTPFNLATTVGINMVIVVVLDQHGKPVKLNGPIDVTWSHDMKAHLAKFKEDWKDYGVIVMCDFWTGPTVMSIINFMIFCNGPCSSTRKPVKLNGPIDVTWSHDMKAHLAKFKEDWKDYGVIVMCDFWTGPTVMSIINFMIFCNGPCSSTSHSRSESVPTLDENDEPESPNKPSGFVLEELGGLNDEEMVLLNSRIGSSRKNVRKRKVVEEDIGDDFLSDSSQGEGGGDDEDGDPSGPSSVARPPTHVAIDQYNAPGQDEQPTPLRPRSKRQNKLSVKGMYMFEKVNDMIFKHKHKNMSYAWIDSMARF</sequence>
<organism evidence="2 3">
    <name type="scientific">Zea mays</name>
    <name type="common">Maize</name>
    <dbReference type="NCBI Taxonomy" id="4577"/>
    <lineage>
        <taxon>Eukaryota</taxon>
        <taxon>Viridiplantae</taxon>
        <taxon>Streptophyta</taxon>
        <taxon>Embryophyta</taxon>
        <taxon>Tracheophyta</taxon>
        <taxon>Spermatophyta</taxon>
        <taxon>Magnoliopsida</taxon>
        <taxon>Liliopsida</taxon>
        <taxon>Poales</taxon>
        <taxon>Poaceae</taxon>
        <taxon>PACMAD clade</taxon>
        <taxon>Panicoideae</taxon>
        <taxon>Andropogonodae</taxon>
        <taxon>Andropogoneae</taxon>
        <taxon>Tripsacinae</taxon>
        <taxon>Zea</taxon>
    </lineage>
</organism>
<evidence type="ECO:0008006" key="4">
    <source>
        <dbReference type="Google" id="ProtNLM"/>
    </source>
</evidence>
<feature type="region of interest" description="Disordered" evidence="1">
    <location>
        <begin position="220"/>
        <end position="281"/>
    </location>
</feature>
<dbReference type="PANTHER" id="PTHR46951:SF2">
    <property type="entry name" value="BED-TYPE DOMAIN-CONTAINING PROTEIN"/>
    <property type="match status" value="1"/>
</dbReference>
<dbReference type="Gramene" id="Zm00001eb330560_T001">
    <property type="protein sequence ID" value="Zm00001eb330560_P001"/>
    <property type="gene ID" value="Zm00001eb330560"/>
</dbReference>
<accession>A0A804QHU9</accession>
<evidence type="ECO:0000313" key="3">
    <source>
        <dbReference type="Proteomes" id="UP000007305"/>
    </source>
</evidence>
<dbReference type="EnsemblPlants" id="Zm00001eb330560_T001">
    <property type="protein sequence ID" value="Zm00001eb330560_P001"/>
    <property type="gene ID" value="Zm00001eb330560"/>
</dbReference>
<feature type="region of interest" description="Disordered" evidence="1">
    <location>
        <begin position="160"/>
        <end position="184"/>
    </location>
</feature>
<reference evidence="3" key="1">
    <citation type="submission" date="2015-12" db="EMBL/GenBank/DDBJ databases">
        <title>Update maize B73 reference genome by single molecule sequencing technologies.</title>
        <authorList>
            <consortium name="Maize Genome Sequencing Project"/>
            <person name="Ware D."/>
        </authorList>
    </citation>
    <scope>NUCLEOTIDE SEQUENCE [LARGE SCALE GENOMIC DNA]</scope>
    <source>
        <strain evidence="3">cv. B73</strain>
    </source>
</reference>
<dbReference type="InParanoid" id="A0A804QHU9"/>
<dbReference type="AlphaFoldDB" id="A0A804QHU9"/>
<protein>
    <recommendedName>
        <fullName evidence="4">DUF659 domain-containing protein</fullName>
    </recommendedName>
</protein>
<evidence type="ECO:0000256" key="1">
    <source>
        <dbReference type="SAM" id="MobiDB-lite"/>
    </source>
</evidence>
<proteinExistence type="predicted"/>
<name>A0A804QHU9_MAIZE</name>
<reference evidence="2" key="2">
    <citation type="submission" date="2019-07" db="EMBL/GenBank/DDBJ databases">
        <authorList>
            <person name="Seetharam A."/>
            <person name="Woodhouse M."/>
            <person name="Cannon E."/>
        </authorList>
    </citation>
    <scope>NUCLEOTIDE SEQUENCE [LARGE SCALE GENOMIC DNA]</scope>
    <source>
        <strain evidence="2">cv. B73</strain>
    </source>
</reference>
<dbReference type="PANTHER" id="PTHR46951">
    <property type="entry name" value="BED-TYPE DOMAIN-CONTAINING PROTEIN"/>
    <property type="match status" value="1"/>
</dbReference>
<reference evidence="2" key="3">
    <citation type="submission" date="2021-05" db="UniProtKB">
        <authorList>
            <consortium name="EnsemblPlants"/>
        </authorList>
    </citation>
    <scope>IDENTIFICATION</scope>
    <source>
        <strain evidence="2">cv. B73</strain>
    </source>
</reference>